<accession>A0A395HX37</accession>
<evidence type="ECO:0008006" key="4">
    <source>
        <dbReference type="Google" id="ProtNLM"/>
    </source>
</evidence>
<dbReference type="AlphaFoldDB" id="A0A395HX37"/>
<keyword evidence="1" id="KW-0472">Membrane</keyword>
<keyword evidence="3" id="KW-1185">Reference proteome</keyword>
<dbReference type="VEuPathDB" id="FungiDB:BO97DRAFT_406100"/>
<keyword evidence="1" id="KW-0812">Transmembrane</keyword>
<dbReference type="Pfam" id="PF12716">
    <property type="entry name" value="Apq12"/>
    <property type="match status" value="1"/>
</dbReference>
<dbReference type="EMBL" id="KZ824288">
    <property type="protein sequence ID" value="RAL11418.1"/>
    <property type="molecule type" value="Genomic_DNA"/>
</dbReference>
<feature type="transmembrane region" description="Helical" evidence="1">
    <location>
        <begin position="95"/>
        <end position="120"/>
    </location>
</feature>
<dbReference type="Proteomes" id="UP000248961">
    <property type="component" value="Unassembled WGS sequence"/>
</dbReference>
<dbReference type="InterPro" id="IPR024316">
    <property type="entry name" value="APQ12"/>
</dbReference>
<evidence type="ECO:0000256" key="1">
    <source>
        <dbReference type="SAM" id="Phobius"/>
    </source>
</evidence>
<evidence type="ECO:0000313" key="2">
    <source>
        <dbReference type="EMBL" id="RAL11418.1"/>
    </source>
</evidence>
<gene>
    <name evidence="2" type="ORF">BO97DRAFT_406100</name>
</gene>
<keyword evidence="1" id="KW-1133">Transmembrane helix</keyword>
<reference evidence="2 3" key="1">
    <citation type="submission" date="2018-02" db="EMBL/GenBank/DDBJ databases">
        <title>The genomes of Aspergillus section Nigri reveals drivers in fungal speciation.</title>
        <authorList>
            <consortium name="DOE Joint Genome Institute"/>
            <person name="Vesth T.C."/>
            <person name="Nybo J."/>
            <person name="Theobald S."/>
            <person name="Brandl J."/>
            <person name="Frisvad J.C."/>
            <person name="Nielsen K.F."/>
            <person name="Lyhne E.K."/>
            <person name="Kogle M.E."/>
            <person name="Kuo A."/>
            <person name="Riley R."/>
            <person name="Clum A."/>
            <person name="Nolan M."/>
            <person name="Lipzen A."/>
            <person name="Salamov A."/>
            <person name="Henrissat B."/>
            <person name="Wiebenga A."/>
            <person name="De vries R.P."/>
            <person name="Grigoriev I.V."/>
            <person name="Mortensen U.H."/>
            <person name="Andersen M.R."/>
            <person name="Baker S.E."/>
        </authorList>
    </citation>
    <scope>NUCLEOTIDE SEQUENCE [LARGE SCALE GENOMIC DNA]</scope>
    <source>
        <strain evidence="2 3">CBS 101889</strain>
    </source>
</reference>
<feature type="transmembrane region" description="Helical" evidence="1">
    <location>
        <begin position="71"/>
        <end position="88"/>
    </location>
</feature>
<name>A0A395HX37_ASPHC</name>
<sequence>MDYLPDSIAQHLTSTTFSALTTHLNTTYLTPALTHLRSAYIDPYLIRPAAGYLANSSAAGAGGSSPAMPDLVSVVLLVAILFISLKVLDYARRVVMFWVGLLWALIWWGTIVGLVLWVYLHGVERAAQDAGWLFGIARGFLGRMIEQVERRGEYYQQPQRGADGGGVFGMGGMGGRAQQAPLGRW</sequence>
<proteinExistence type="predicted"/>
<evidence type="ECO:0000313" key="3">
    <source>
        <dbReference type="Proteomes" id="UP000248961"/>
    </source>
</evidence>
<protein>
    <recommendedName>
        <fullName evidence="4">Nuclear pore assembly and biogenesis-domain-containing protein</fullName>
    </recommendedName>
</protein>
<organism evidence="2 3">
    <name type="scientific">Aspergillus homomorphus (strain CBS 101889)</name>
    <dbReference type="NCBI Taxonomy" id="1450537"/>
    <lineage>
        <taxon>Eukaryota</taxon>
        <taxon>Fungi</taxon>
        <taxon>Dikarya</taxon>
        <taxon>Ascomycota</taxon>
        <taxon>Pezizomycotina</taxon>
        <taxon>Eurotiomycetes</taxon>
        <taxon>Eurotiomycetidae</taxon>
        <taxon>Eurotiales</taxon>
        <taxon>Aspergillaceae</taxon>
        <taxon>Aspergillus</taxon>
        <taxon>Aspergillus subgen. Circumdati</taxon>
    </lineage>
</organism>
<dbReference type="GeneID" id="37199631"/>
<dbReference type="OrthoDB" id="3559694at2759"/>
<dbReference type="RefSeq" id="XP_025550572.1">
    <property type="nucleotide sequence ID" value="XM_025695342.1"/>
</dbReference>